<dbReference type="VEuPathDB" id="FungiDB:BO78DRAFT_438903"/>
<reference evidence="1 2" key="1">
    <citation type="submission" date="2018-02" db="EMBL/GenBank/DDBJ databases">
        <title>The genomes of Aspergillus section Nigri reveals drivers in fungal speciation.</title>
        <authorList>
            <consortium name="DOE Joint Genome Institute"/>
            <person name="Vesth T.C."/>
            <person name="Nybo J."/>
            <person name="Theobald S."/>
            <person name="Brandl J."/>
            <person name="Frisvad J.C."/>
            <person name="Nielsen K.F."/>
            <person name="Lyhne E.K."/>
            <person name="Kogle M.E."/>
            <person name="Kuo A."/>
            <person name="Riley R."/>
            <person name="Clum A."/>
            <person name="Nolan M."/>
            <person name="Lipzen A."/>
            <person name="Salamov A."/>
            <person name="Henrissat B."/>
            <person name="Wiebenga A."/>
            <person name="De vries R.P."/>
            <person name="Grigoriev I.V."/>
            <person name="Mortensen U.H."/>
            <person name="Andersen M.R."/>
            <person name="Baker S.E."/>
        </authorList>
    </citation>
    <scope>NUCLEOTIDE SEQUENCE [LARGE SCALE GENOMIC DNA]</scope>
    <source>
        <strain evidence="1 2">CBS 121057</strain>
    </source>
</reference>
<dbReference type="CDD" id="cd18186">
    <property type="entry name" value="BTB_POZ_ZBTB_KLHL-like"/>
    <property type="match status" value="1"/>
</dbReference>
<gene>
    <name evidence="1" type="ORF">BO78DRAFT_438903</name>
</gene>
<evidence type="ECO:0008006" key="3">
    <source>
        <dbReference type="Google" id="ProtNLM"/>
    </source>
</evidence>
<evidence type="ECO:0000313" key="1">
    <source>
        <dbReference type="EMBL" id="PYI09350.1"/>
    </source>
</evidence>
<evidence type="ECO:0000313" key="2">
    <source>
        <dbReference type="Proteomes" id="UP000248423"/>
    </source>
</evidence>
<sequence>MAKEVGLRLLSTARTPVGENRTDYLTEKLTFNPPPPPKPPEVSSFANLLRTETVAVRTHNLSFSIHQGLLKTKCPVLYGRLTEPEWEDKESEYLRIVTSNDVVSAFMQWIYTDTYPIEKETQDTDGTSTVTENEPDLGELTNLLVHHIRVYVFAGVYQIRPFQSLAYTHIGRIIDTFRWRAQDSTPFIVATRVALVSLPMVDPLVGLFLELIAIRIKDVRKEAGFSELVRHFPDFALRLIDLLEPFDVSSTW</sequence>
<name>A0A319EI77_ASPSB</name>
<organism evidence="1 2">
    <name type="scientific">Aspergillus sclerotiicarbonarius (strain CBS 121057 / IBT 28362)</name>
    <dbReference type="NCBI Taxonomy" id="1448318"/>
    <lineage>
        <taxon>Eukaryota</taxon>
        <taxon>Fungi</taxon>
        <taxon>Dikarya</taxon>
        <taxon>Ascomycota</taxon>
        <taxon>Pezizomycotina</taxon>
        <taxon>Eurotiomycetes</taxon>
        <taxon>Eurotiomycetidae</taxon>
        <taxon>Eurotiales</taxon>
        <taxon>Aspergillaceae</taxon>
        <taxon>Aspergillus</taxon>
        <taxon>Aspergillus subgen. Circumdati</taxon>
    </lineage>
</organism>
<dbReference type="OrthoDB" id="4509485at2759"/>
<accession>A0A319EI77</accession>
<dbReference type="InterPro" id="IPR011333">
    <property type="entry name" value="SKP1/BTB/POZ_sf"/>
</dbReference>
<dbReference type="SUPFAM" id="SSF54695">
    <property type="entry name" value="POZ domain"/>
    <property type="match status" value="1"/>
</dbReference>
<dbReference type="Proteomes" id="UP000248423">
    <property type="component" value="Unassembled WGS sequence"/>
</dbReference>
<dbReference type="AlphaFoldDB" id="A0A319EI77"/>
<protein>
    <recommendedName>
        <fullName evidence="3">BTB domain-containing protein</fullName>
    </recommendedName>
</protein>
<keyword evidence="2" id="KW-1185">Reference proteome</keyword>
<dbReference type="Gene3D" id="3.30.710.10">
    <property type="entry name" value="Potassium Channel Kv1.1, Chain A"/>
    <property type="match status" value="1"/>
</dbReference>
<proteinExistence type="predicted"/>
<dbReference type="EMBL" id="KZ826328">
    <property type="protein sequence ID" value="PYI09350.1"/>
    <property type="molecule type" value="Genomic_DNA"/>
</dbReference>